<accession>A0AAV3RKC3</accession>
<sequence>MTSLGKLTQAFSQRNIANNPILLTMGKYSIFLGLLVILFAASFCQAEHKKVSGIFDLDTFDNHFFKHIFKKHPLFKKPELPVDKPKPKEPEKPETGKKPKPSGPKKQEKKKSEPEKKKSKPQGPKKEEPKKEQPSIKKKPCPIPKIPKKFGFPKIPLPPHA</sequence>
<evidence type="ECO:0000313" key="2">
    <source>
        <dbReference type="EMBL" id="GAA0176231.1"/>
    </source>
</evidence>
<name>A0AAV3RKC3_LITER</name>
<feature type="compositionally biased region" description="Basic and acidic residues" evidence="1">
    <location>
        <begin position="124"/>
        <end position="135"/>
    </location>
</feature>
<organism evidence="2 3">
    <name type="scientific">Lithospermum erythrorhizon</name>
    <name type="common">Purple gromwell</name>
    <name type="synonym">Lithospermum officinale var. erythrorhizon</name>
    <dbReference type="NCBI Taxonomy" id="34254"/>
    <lineage>
        <taxon>Eukaryota</taxon>
        <taxon>Viridiplantae</taxon>
        <taxon>Streptophyta</taxon>
        <taxon>Embryophyta</taxon>
        <taxon>Tracheophyta</taxon>
        <taxon>Spermatophyta</taxon>
        <taxon>Magnoliopsida</taxon>
        <taxon>eudicotyledons</taxon>
        <taxon>Gunneridae</taxon>
        <taxon>Pentapetalae</taxon>
        <taxon>asterids</taxon>
        <taxon>lamiids</taxon>
        <taxon>Boraginales</taxon>
        <taxon>Boraginaceae</taxon>
        <taxon>Boraginoideae</taxon>
        <taxon>Lithospermeae</taxon>
        <taxon>Lithospermum</taxon>
    </lineage>
</organism>
<proteinExistence type="predicted"/>
<evidence type="ECO:0000256" key="1">
    <source>
        <dbReference type="SAM" id="MobiDB-lite"/>
    </source>
</evidence>
<dbReference type="Proteomes" id="UP001454036">
    <property type="component" value="Unassembled WGS sequence"/>
</dbReference>
<comment type="caution">
    <text evidence="2">The sequence shown here is derived from an EMBL/GenBank/DDBJ whole genome shotgun (WGS) entry which is preliminary data.</text>
</comment>
<feature type="region of interest" description="Disordered" evidence="1">
    <location>
        <begin position="76"/>
        <end position="161"/>
    </location>
</feature>
<dbReference type="AlphaFoldDB" id="A0AAV3RKC3"/>
<keyword evidence="3" id="KW-1185">Reference proteome</keyword>
<evidence type="ECO:0000313" key="3">
    <source>
        <dbReference type="Proteomes" id="UP001454036"/>
    </source>
</evidence>
<reference evidence="2 3" key="1">
    <citation type="submission" date="2024-01" db="EMBL/GenBank/DDBJ databases">
        <title>The complete chloroplast genome sequence of Lithospermum erythrorhizon: insights into the phylogenetic relationship among Boraginaceae species and the maternal lineages of purple gromwells.</title>
        <authorList>
            <person name="Okada T."/>
            <person name="Watanabe K."/>
        </authorList>
    </citation>
    <scope>NUCLEOTIDE SEQUENCE [LARGE SCALE GENOMIC DNA]</scope>
</reference>
<gene>
    <name evidence="2" type="ORF">LIER_29262</name>
</gene>
<feature type="compositionally biased region" description="Basic and acidic residues" evidence="1">
    <location>
        <begin position="76"/>
        <end position="97"/>
    </location>
</feature>
<protein>
    <submittedName>
        <fullName evidence="2">Uncharacterized protein</fullName>
    </submittedName>
</protein>
<dbReference type="EMBL" id="BAABME010010016">
    <property type="protein sequence ID" value="GAA0176231.1"/>
    <property type="molecule type" value="Genomic_DNA"/>
</dbReference>